<dbReference type="PROSITE" id="PS00375">
    <property type="entry name" value="UDPGT"/>
    <property type="match status" value="1"/>
</dbReference>
<evidence type="ECO:0000256" key="4">
    <source>
        <dbReference type="RuleBase" id="RU003718"/>
    </source>
</evidence>
<evidence type="ECO:0000256" key="1">
    <source>
        <dbReference type="ARBA" id="ARBA00009995"/>
    </source>
</evidence>
<evidence type="ECO:0000313" key="6">
    <source>
        <dbReference type="EMBL" id="JAT89187.1"/>
    </source>
</evidence>
<dbReference type="EMBL" id="GDQN01001867">
    <property type="protein sequence ID" value="JAT89187.1"/>
    <property type="molecule type" value="Transcribed_RNA"/>
</dbReference>
<protein>
    <recommendedName>
        <fullName evidence="5">UDP-glucuronosyltransferase</fullName>
        <ecNumber evidence="5">2.4.1.17</ecNumber>
    </recommendedName>
</protein>
<dbReference type="GO" id="GO:0015020">
    <property type="term" value="F:glucuronosyltransferase activity"/>
    <property type="evidence" value="ECO:0007669"/>
    <property type="project" value="UniProtKB-EC"/>
</dbReference>
<dbReference type="EC" id="2.4.1.17" evidence="5"/>
<comment type="catalytic activity">
    <reaction evidence="5">
        <text>glucuronate acceptor + UDP-alpha-D-glucuronate = acceptor beta-D-glucuronoside + UDP + H(+)</text>
        <dbReference type="Rhea" id="RHEA:21032"/>
        <dbReference type="ChEBI" id="CHEBI:15378"/>
        <dbReference type="ChEBI" id="CHEBI:58052"/>
        <dbReference type="ChEBI" id="CHEBI:58223"/>
        <dbReference type="ChEBI" id="CHEBI:132367"/>
        <dbReference type="ChEBI" id="CHEBI:132368"/>
        <dbReference type="EC" id="2.4.1.17"/>
    </reaction>
</comment>
<dbReference type="InterPro" id="IPR050271">
    <property type="entry name" value="UDP-glycosyltransferase"/>
</dbReference>
<dbReference type="AlphaFoldDB" id="A0A1E1WQJ5"/>
<name>A0A1E1WQJ5_PECGO</name>
<feature type="chain" id="PRO_5009026951" description="UDP-glucuronosyltransferase" evidence="5">
    <location>
        <begin position="22"/>
        <end position="523"/>
    </location>
</feature>
<accession>A0A1E1WQJ5</accession>
<keyword evidence="5" id="KW-0732">Signal</keyword>
<comment type="similarity">
    <text evidence="1 4">Belongs to the UDP-glycosyltransferase family.</text>
</comment>
<gene>
    <name evidence="6" type="ORF">g.18223</name>
</gene>
<feature type="signal peptide" evidence="5">
    <location>
        <begin position="1"/>
        <end position="21"/>
    </location>
</feature>
<evidence type="ECO:0000256" key="3">
    <source>
        <dbReference type="ARBA" id="ARBA00022679"/>
    </source>
</evidence>
<organism evidence="6">
    <name type="scientific">Pectinophora gossypiella</name>
    <name type="common">Cotton pink bollworm</name>
    <name type="synonym">Depressaria gossypiella</name>
    <dbReference type="NCBI Taxonomy" id="13191"/>
    <lineage>
        <taxon>Eukaryota</taxon>
        <taxon>Metazoa</taxon>
        <taxon>Ecdysozoa</taxon>
        <taxon>Arthropoda</taxon>
        <taxon>Hexapoda</taxon>
        <taxon>Insecta</taxon>
        <taxon>Pterygota</taxon>
        <taxon>Neoptera</taxon>
        <taxon>Endopterygota</taxon>
        <taxon>Lepidoptera</taxon>
        <taxon>Glossata</taxon>
        <taxon>Ditrysia</taxon>
        <taxon>Gelechioidea</taxon>
        <taxon>Gelechiidae</taxon>
        <taxon>Apatetrinae</taxon>
        <taxon>Pectinophora</taxon>
    </lineage>
</organism>
<keyword evidence="2 4" id="KW-0328">Glycosyltransferase</keyword>
<dbReference type="PANTHER" id="PTHR48043">
    <property type="entry name" value="EG:EG0003.4 PROTEIN-RELATED"/>
    <property type="match status" value="1"/>
</dbReference>
<sequence length="523" mass="58925">MNRSIFCLLLFLAYFSCLAESASILALFSSLSYSDHAVFRGLVSQLAQKGHNVVMMTAYPGHFTYPDVENIVELDVGQESAAFWNEWLKLMTNTDDYYTRLRAINELNIRLTIAQIQSKQMQSLLINPNLKFDLVITEADVPILYAAAEKYQCPHIAITTSSGKIHQYEAKGNPVHPILYPDVNALNYGNLTHWGKIVELNRHIQTKLEYYNNYLPYCEIAAKKLFGLKKDLLEVEKDIDLLFVAANPLLIGNRPTVPAIIYTDRLHLRPGFSLPQNLQATLDAAKKGVIYFSLGAVQESEALAPRLLKTLSEAFRELPFTVLWKIGNTTAFDKPDNVITGAWFPQQEVLAHPNVKAFLTNGGPRSLEEALFYEVPIIGLPIVRSRKVFMKEITKHGAGEIVDPYTFDKDELKATISLVAANEQYKRAMSKLKAKVVNEYISGPDNAVWWVDYVLRNGGARHLRAATVGMSSFSYFLLDVVGILLVGSLVVLLVSYFLLRWVIKRLRVKFLRRGETGGKFKAL</sequence>
<keyword evidence="5" id="KW-0472">Membrane</keyword>
<dbReference type="Pfam" id="PF00201">
    <property type="entry name" value="UDPGT"/>
    <property type="match status" value="1"/>
</dbReference>
<dbReference type="SUPFAM" id="SSF53756">
    <property type="entry name" value="UDP-Glycosyltransferase/glycogen phosphorylase"/>
    <property type="match status" value="1"/>
</dbReference>
<feature type="transmembrane region" description="Helical" evidence="5">
    <location>
        <begin position="473"/>
        <end position="499"/>
    </location>
</feature>
<keyword evidence="5" id="KW-0812">Transmembrane</keyword>
<dbReference type="GO" id="GO:0016020">
    <property type="term" value="C:membrane"/>
    <property type="evidence" value="ECO:0007669"/>
    <property type="project" value="UniProtKB-SubCell"/>
</dbReference>
<keyword evidence="5" id="KW-1133">Transmembrane helix</keyword>
<dbReference type="CDD" id="cd03784">
    <property type="entry name" value="GT1_Gtf-like"/>
    <property type="match status" value="1"/>
</dbReference>
<evidence type="ECO:0000256" key="2">
    <source>
        <dbReference type="ARBA" id="ARBA00022676"/>
    </source>
</evidence>
<dbReference type="FunFam" id="3.40.50.2000:FF:000050">
    <property type="entry name" value="UDP-glucuronosyltransferase"/>
    <property type="match status" value="1"/>
</dbReference>
<comment type="subcellular location">
    <subcellularLocation>
        <location evidence="5">Membrane</location>
        <topology evidence="5">Single-pass membrane protein</topology>
    </subcellularLocation>
</comment>
<keyword evidence="3 4" id="KW-0808">Transferase</keyword>
<dbReference type="InterPro" id="IPR035595">
    <property type="entry name" value="UDP_glycos_trans_CS"/>
</dbReference>
<dbReference type="InterPro" id="IPR002213">
    <property type="entry name" value="UDP_glucos_trans"/>
</dbReference>
<dbReference type="PANTHER" id="PTHR48043:SF159">
    <property type="entry name" value="EG:EG0003.4 PROTEIN-RELATED"/>
    <property type="match status" value="1"/>
</dbReference>
<dbReference type="OrthoDB" id="5835829at2759"/>
<dbReference type="Gene3D" id="3.40.50.2000">
    <property type="entry name" value="Glycogen Phosphorylase B"/>
    <property type="match status" value="1"/>
</dbReference>
<evidence type="ECO:0000256" key="5">
    <source>
        <dbReference type="RuleBase" id="RU362059"/>
    </source>
</evidence>
<reference evidence="6" key="1">
    <citation type="submission" date="2015-09" db="EMBL/GenBank/DDBJ databases">
        <title>De novo assembly of Pectinophora gossypiella (Pink Bollworm) gut transcriptome.</title>
        <authorList>
            <person name="Tassone E.E."/>
        </authorList>
    </citation>
    <scope>NUCLEOTIDE SEQUENCE</scope>
</reference>
<proteinExistence type="inferred from homology"/>